<dbReference type="AlphaFoldDB" id="A0AAV7ZL02"/>
<organism evidence="1 2">
    <name type="scientific">Anaeramoeba flamelloides</name>
    <dbReference type="NCBI Taxonomy" id="1746091"/>
    <lineage>
        <taxon>Eukaryota</taxon>
        <taxon>Metamonada</taxon>
        <taxon>Anaeramoebidae</taxon>
        <taxon>Anaeramoeba</taxon>
    </lineage>
</organism>
<proteinExistence type="predicted"/>
<reference evidence="1" key="1">
    <citation type="submission" date="2022-08" db="EMBL/GenBank/DDBJ databases">
        <title>Novel sulphate-reducing endosymbionts in the free-living metamonad Anaeramoeba.</title>
        <authorList>
            <person name="Jerlstrom-Hultqvist J."/>
            <person name="Cepicka I."/>
            <person name="Gallot-Lavallee L."/>
            <person name="Salas-Leiva D."/>
            <person name="Curtis B.A."/>
            <person name="Zahonova K."/>
            <person name="Pipaliya S."/>
            <person name="Dacks J."/>
            <person name="Roger A.J."/>
        </authorList>
    </citation>
    <scope>NUCLEOTIDE SEQUENCE</scope>
    <source>
        <strain evidence="1">Busselton2</strain>
    </source>
</reference>
<name>A0AAV7ZL02_9EUKA</name>
<dbReference type="EMBL" id="JANTQA010000029">
    <property type="protein sequence ID" value="KAJ3440970.1"/>
    <property type="molecule type" value="Genomic_DNA"/>
</dbReference>
<evidence type="ECO:0000313" key="1">
    <source>
        <dbReference type="EMBL" id="KAJ3440970.1"/>
    </source>
</evidence>
<dbReference type="Proteomes" id="UP001146793">
    <property type="component" value="Unassembled WGS sequence"/>
</dbReference>
<sequence length="193" mass="22787">MKKENENEMKKENQDPKKKMGFESFFNFEKSDSTLAPLIGSKYSLVNSKNRDILSILEKRNNKLFFSKEFNKIEWEYFSDYAPKQYYLDGNVCYSLFVVVERKLPLESGQLLISKKKLKISSESTNTIIPFAENLSIENMHLPKLIKIQSQGKKKKQNKTSILLAASKEEKIILMKTIQYFYKKWKKNKMKKK</sequence>
<comment type="caution">
    <text evidence="1">The sequence shown here is derived from an EMBL/GenBank/DDBJ whole genome shotgun (WGS) entry which is preliminary data.</text>
</comment>
<evidence type="ECO:0000313" key="2">
    <source>
        <dbReference type="Proteomes" id="UP001146793"/>
    </source>
</evidence>
<gene>
    <name evidence="1" type="ORF">M0812_12971</name>
</gene>
<accession>A0AAV7ZL02</accession>
<protein>
    <submittedName>
        <fullName evidence="1">Uncharacterized protein</fullName>
    </submittedName>
</protein>